<dbReference type="InterPro" id="IPR001611">
    <property type="entry name" value="Leu-rich_rpt"/>
</dbReference>
<evidence type="ECO:0000259" key="18">
    <source>
        <dbReference type="PROSITE" id="PS50011"/>
    </source>
</evidence>
<keyword evidence="3 16" id="KW-0723">Serine/threonine-protein kinase</keyword>
<organism evidence="19 20">
    <name type="scientific">Dipteronia dyeriana</name>
    <dbReference type="NCBI Taxonomy" id="168575"/>
    <lineage>
        <taxon>Eukaryota</taxon>
        <taxon>Viridiplantae</taxon>
        <taxon>Streptophyta</taxon>
        <taxon>Embryophyta</taxon>
        <taxon>Tracheophyta</taxon>
        <taxon>Spermatophyta</taxon>
        <taxon>Magnoliopsida</taxon>
        <taxon>eudicotyledons</taxon>
        <taxon>Gunneridae</taxon>
        <taxon>Pentapetalae</taxon>
        <taxon>rosids</taxon>
        <taxon>malvids</taxon>
        <taxon>Sapindales</taxon>
        <taxon>Sapindaceae</taxon>
        <taxon>Hippocastanoideae</taxon>
        <taxon>Acereae</taxon>
        <taxon>Dipteronia</taxon>
    </lineage>
</organism>
<comment type="similarity">
    <text evidence="2">Belongs to the RLP family.</text>
</comment>
<name>A0AAD9TVE6_9ROSI</name>
<feature type="transmembrane region" description="Helical" evidence="17">
    <location>
        <begin position="211"/>
        <end position="232"/>
    </location>
</feature>
<keyword evidence="4" id="KW-0433">Leucine-rich repeat</keyword>
<feature type="domain" description="Protein kinase" evidence="18">
    <location>
        <begin position="268"/>
        <end position="450"/>
    </location>
</feature>
<evidence type="ECO:0000256" key="10">
    <source>
        <dbReference type="ARBA" id="ARBA00022777"/>
    </source>
</evidence>
<dbReference type="InterPro" id="IPR051809">
    <property type="entry name" value="Plant_receptor-like_S/T_kinase"/>
</dbReference>
<reference evidence="19" key="1">
    <citation type="journal article" date="2023" name="Plant J.">
        <title>Genome sequences and population genomics provide insights into the demographic history, inbreeding, and mutation load of two 'living fossil' tree species of Dipteronia.</title>
        <authorList>
            <person name="Feng Y."/>
            <person name="Comes H.P."/>
            <person name="Chen J."/>
            <person name="Zhu S."/>
            <person name="Lu R."/>
            <person name="Zhang X."/>
            <person name="Li P."/>
            <person name="Qiu J."/>
            <person name="Olsen K.M."/>
            <person name="Qiu Y."/>
        </authorList>
    </citation>
    <scope>NUCLEOTIDE SEQUENCE</scope>
    <source>
        <strain evidence="19">KIB01</strain>
    </source>
</reference>
<dbReference type="SUPFAM" id="SSF56112">
    <property type="entry name" value="Protein kinase-like (PK-like)"/>
    <property type="match status" value="1"/>
</dbReference>
<dbReference type="FunFam" id="3.80.10.10:FF:000041">
    <property type="entry name" value="LRR receptor-like serine/threonine-protein kinase ERECTA"/>
    <property type="match status" value="1"/>
</dbReference>
<dbReference type="EMBL" id="JANJYI010000007">
    <property type="protein sequence ID" value="KAK2642484.1"/>
    <property type="molecule type" value="Genomic_DNA"/>
</dbReference>
<evidence type="ECO:0000313" key="19">
    <source>
        <dbReference type="EMBL" id="KAK2642484.1"/>
    </source>
</evidence>
<feature type="binding site" evidence="15">
    <location>
        <position position="296"/>
    </location>
    <ligand>
        <name>ATP</name>
        <dbReference type="ChEBI" id="CHEBI:30616"/>
    </ligand>
</feature>
<keyword evidence="13 17" id="KW-0472">Membrane</keyword>
<evidence type="ECO:0000256" key="12">
    <source>
        <dbReference type="ARBA" id="ARBA00022989"/>
    </source>
</evidence>
<dbReference type="InterPro" id="IPR017441">
    <property type="entry name" value="Protein_kinase_ATP_BS"/>
</dbReference>
<keyword evidence="14" id="KW-0325">Glycoprotein</keyword>
<dbReference type="Gene3D" id="3.30.200.20">
    <property type="entry name" value="Phosphorylase Kinase, domain 1"/>
    <property type="match status" value="1"/>
</dbReference>
<evidence type="ECO:0000256" key="5">
    <source>
        <dbReference type="ARBA" id="ARBA00022679"/>
    </source>
</evidence>
<protein>
    <recommendedName>
        <fullName evidence="18">Protein kinase domain-containing protein</fullName>
    </recommendedName>
</protein>
<dbReference type="InterPro" id="IPR011009">
    <property type="entry name" value="Kinase-like_dom_sf"/>
</dbReference>
<dbReference type="Pfam" id="PF00560">
    <property type="entry name" value="LRR_1"/>
    <property type="match status" value="2"/>
</dbReference>
<dbReference type="InterPro" id="IPR001245">
    <property type="entry name" value="Ser-Thr/Tyr_kinase_cat_dom"/>
</dbReference>
<dbReference type="Gene3D" id="1.10.510.10">
    <property type="entry name" value="Transferase(Phosphotransferase) domain 1"/>
    <property type="match status" value="1"/>
</dbReference>
<dbReference type="Gene3D" id="3.80.10.10">
    <property type="entry name" value="Ribonuclease Inhibitor"/>
    <property type="match status" value="2"/>
</dbReference>
<dbReference type="InterPro" id="IPR000719">
    <property type="entry name" value="Prot_kinase_dom"/>
</dbReference>
<dbReference type="InterPro" id="IPR008271">
    <property type="entry name" value="Ser/Thr_kinase_AS"/>
</dbReference>
<evidence type="ECO:0000256" key="16">
    <source>
        <dbReference type="RuleBase" id="RU000304"/>
    </source>
</evidence>
<dbReference type="PANTHER" id="PTHR27008">
    <property type="entry name" value="OS04G0122200 PROTEIN"/>
    <property type="match status" value="1"/>
</dbReference>
<evidence type="ECO:0000256" key="15">
    <source>
        <dbReference type="PROSITE-ProRule" id="PRU10141"/>
    </source>
</evidence>
<evidence type="ECO:0000256" key="11">
    <source>
        <dbReference type="ARBA" id="ARBA00022840"/>
    </source>
</evidence>
<evidence type="ECO:0000256" key="9">
    <source>
        <dbReference type="ARBA" id="ARBA00022741"/>
    </source>
</evidence>
<evidence type="ECO:0000256" key="14">
    <source>
        <dbReference type="ARBA" id="ARBA00023180"/>
    </source>
</evidence>
<evidence type="ECO:0000256" key="7">
    <source>
        <dbReference type="ARBA" id="ARBA00022729"/>
    </source>
</evidence>
<comment type="caution">
    <text evidence="19">The sequence shown here is derived from an EMBL/GenBank/DDBJ whole genome shotgun (WGS) entry which is preliminary data.</text>
</comment>
<proteinExistence type="inferred from homology"/>
<sequence>MNRLCGPIGVNGIIPDSISDASQLIILDLGSNSFSGPIPTTLGNLRNLRQLILHSNKLTRDSSTQELSFLSSLTRLILSNNPLNGTLPVSIGNFSALERFLVDNCSIKGSIPNEVWSLSDLATLSLEDNELTGSVPTAIGQMRMLQVLHLDSTAPFQTILEGEIPNEGSFANLSAGSFLGNSKLCGAPQFQVLPCKASTRQGLKRSVSKPIIYILSAIVLTVLVLELIFLLFRSQKKKSKPLDKEDMPALSTWRRISYQELGHATSGFDESCLLGKGGFGSVYKGKLLDGMIIAVKVFHLQVQRALRIFNDESLVLEYLATGSLEKWLHSHNHFLDVLQRLNILIDVASALEYLHHGYGTLIVHCDLKPNNILLGEGMVACVGDFGIAKLLGEQDSMTQTHTFATIGCMAPEYGLEGIVSARGDVYSFGILMMESFTRKKPTDNMFYLIQ</sequence>
<keyword evidence="20" id="KW-1185">Reference proteome</keyword>
<evidence type="ECO:0000256" key="3">
    <source>
        <dbReference type="ARBA" id="ARBA00022527"/>
    </source>
</evidence>
<dbReference type="GO" id="GO:0016020">
    <property type="term" value="C:membrane"/>
    <property type="evidence" value="ECO:0007669"/>
    <property type="project" value="UniProtKB-SubCell"/>
</dbReference>
<evidence type="ECO:0000256" key="4">
    <source>
        <dbReference type="ARBA" id="ARBA00022614"/>
    </source>
</evidence>
<dbReference type="PROSITE" id="PS00108">
    <property type="entry name" value="PROTEIN_KINASE_ST"/>
    <property type="match status" value="1"/>
</dbReference>
<dbReference type="SUPFAM" id="SSF52058">
    <property type="entry name" value="L domain-like"/>
    <property type="match status" value="1"/>
</dbReference>
<comment type="subcellular location">
    <subcellularLocation>
        <location evidence="1">Membrane</location>
        <topology evidence="1">Single-pass type I membrane protein</topology>
    </subcellularLocation>
</comment>
<dbReference type="GO" id="GO:0004674">
    <property type="term" value="F:protein serine/threonine kinase activity"/>
    <property type="evidence" value="ECO:0007669"/>
    <property type="project" value="UniProtKB-KW"/>
</dbReference>
<dbReference type="GO" id="GO:0005524">
    <property type="term" value="F:ATP binding"/>
    <property type="evidence" value="ECO:0007669"/>
    <property type="project" value="UniProtKB-UniRule"/>
</dbReference>
<dbReference type="PROSITE" id="PS00107">
    <property type="entry name" value="PROTEIN_KINASE_ATP"/>
    <property type="match status" value="1"/>
</dbReference>
<dbReference type="Proteomes" id="UP001280121">
    <property type="component" value="Unassembled WGS sequence"/>
</dbReference>
<keyword evidence="7" id="KW-0732">Signal</keyword>
<gene>
    <name evidence="19" type="ORF">Ddye_024247</name>
</gene>
<dbReference type="Pfam" id="PF07714">
    <property type="entry name" value="PK_Tyr_Ser-Thr"/>
    <property type="match status" value="1"/>
</dbReference>
<keyword evidence="5" id="KW-0808">Transferase</keyword>
<dbReference type="PROSITE" id="PS50011">
    <property type="entry name" value="PROTEIN_KINASE_DOM"/>
    <property type="match status" value="1"/>
</dbReference>
<accession>A0AAD9TVE6</accession>
<dbReference type="SMART" id="SM00220">
    <property type="entry name" value="S_TKc"/>
    <property type="match status" value="1"/>
</dbReference>
<evidence type="ECO:0000256" key="17">
    <source>
        <dbReference type="SAM" id="Phobius"/>
    </source>
</evidence>
<evidence type="ECO:0000256" key="8">
    <source>
        <dbReference type="ARBA" id="ARBA00022737"/>
    </source>
</evidence>
<keyword evidence="9 15" id="KW-0547">Nucleotide-binding</keyword>
<evidence type="ECO:0000313" key="20">
    <source>
        <dbReference type="Proteomes" id="UP001280121"/>
    </source>
</evidence>
<keyword evidence="12 17" id="KW-1133">Transmembrane helix</keyword>
<keyword evidence="8" id="KW-0677">Repeat</keyword>
<evidence type="ECO:0000256" key="2">
    <source>
        <dbReference type="ARBA" id="ARBA00009592"/>
    </source>
</evidence>
<evidence type="ECO:0000256" key="6">
    <source>
        <dbReference type="ARBA" id="ARBA00022692"/>
    </source>
</evidence>
<comment type="similarity">
    <text evidence="16">Belongs to the protein kinase superfamily.</text>
</comment>
<keyword evidence="10" id="KW-0418">Kinase</keyword>
<evidence type="ECO:0000256" key="13">
    <source>
        <dbReference type="ARBA" id="ARBA00023136"/>
    </source>
</evidence>
<dbReference type="PANTHER" id="PTHR27008:SF585">
    <property type="entry name" value="PROTEIN KINASE DOMAIN-CONTAINING PROTEIN"/>
    <property type="match status" value="1"/>
</dbReference>
<keyword evidence="11 15" id="KW-0067">ATP-binding</keyword>
<dbReference type="InterPro" id="IPR032675">
    <property type="entry name" value="LRR_dom_sf"/>
</dbReference>
<keyword evidence="6 17" id="KW-0812">Transmembrane</keyword>
<evidence type="ECO:0000256" key="1">
    <source>
        <dbReference type="ARBA" id="ARBA00004479"/>
    </source>
</evidence>
<dbReference type="AlphaFoldDB" id="A0AAD9TVE6"/>